<proteinExistence type="inferred from homology"/>
<dbReference type="Gene3D" id="3.90.190.10">
    <property type="entry name" value="Protein tyrosine phosphatase superfamily"/>
    <property type="match status" value="1"/>
</dbReference>
<dbReference type="InterPro" id="IPR029021">
    <property type="entry name" value="Prot-tyrosine_phosphatase-like"/>
</dbReference>
<organism evidence="3 4">
    <name type="scientific">Phyllosticta citriasiana</name>
    <dbReference type="NCBI Taxonomy" id="595635"/>
    <lineage>
        <taxon>Eukaryota</taxon>
        <taxon>Fungi</taxon>
        <taxon>Dikarya</taxon>
        <taxon>Ascomycota</taxon>
        <taxon>Pezizomycotina</taxon>
        <taxon>Dothideomycetes</taxon>
        <taxon>Dothideomycetes incertae sedis</taxon>
        <taxon>Botryosphaeriales</taxon>
        <taxon>Phyllostictaceae</taxon>
        <taxon>Phyllosticta</taxon>
    </lineage>
</organism>
<dbReference type="InterPro" id="IPR052449">
    <property type="entry name" value="STYX-Interacting_Phosphatase"/>
</dbReference>
<dbReference type="CDD" id="cd14498">
    <property type="entry name" value="DSP"/>
    <property type="match status" value="1"/>
</dbReference>
<dbReference type="PANTHER" id="PTHR46588:SF1">
    <property type="entry name" value="SERINE_THREONINE_TYROSINE-INTERACTING PROTEIN"/>
    <property type="match status" value="1"/>
</dbReference>
<dbReference type="Proteomes" id="UP001363622">
    <property type="component" value="Unassembled WGS sequence"/>
</dbReference>
<evidence type="ECO:0000259" key="2">
    <source>
        <dbReference type="SMART" id="SM00195"/>
    </source>
</evidence>
<accession>A0ABR1KZU4</accession>
<sequence length="318" mass="35273">MSMIEEVALSDTSSTFRRAGSNEYAFRVPTPPRIIIPPPAHNLVEALESHRVTKVEAIDDSGPDVGFLATINDGELPTQGAGLDWTYEKRRDAQMVMPYMYLGPHNAAKNRDFLSQEKITMLLAIKHAGTPVNAAARVANEMDIVFHTVQVRGSQDLIASFPQITHIVNAHLAQVQERVRSGELPLQHGKVLVFCESGNEKSAAAVVAWMMEMFDLDFLRAMQFVQCQRFCVNFDDSLKIVLQTYGDILDARRQVAAAKQGTAMVANPVARPAHGANYQVGSKRTIEDEDDDMDMVYAATDDVLRFQGRGYVPFESVD</sequence>
<dbReference type="SMART" id="SM00195">
    <property type="entry name" value="DSPc"/>
    <property type="match status" value="1"/>
</dbReference>
<reference evidence="3 4" key="1">
    <citation type="submission" date="2024-04" db="EMBL/GenBank/DDBJ databases">
        <title>Phyllosticta paracitricarpa is synonymous to the EU quarantine fungus P. citricarpa based on phylogenomic analyses.</title>
        <authorList>
            <consortium name="Lawrence Berkeley National Laboratory"/>
            <person name="Van Ingen-Buijs V.A."/>
            <person name="Van Westerhoven A.C."/>
            <person name="Haridas S."/>
            <person name="Skiadas P."/>
            <person name="Martin F."/>
            <person name="Groenewald J.Z."/>
            <person name="Crous P.W."/>
            <person name="Seidl M.F."/>
        </authorList>
    </citation>
    <scope>NUCLEOTIDE SEQUENCE [LARGE SCALE GENOMIC DNA]</scope>
    <source>
        <strain evidence="3 4">CBS 123371</strain>
    </source>
</reference>
<comment type="caution">
    <text evidence="3">The sequence shown here is derived from an EMBL/GenBank/DDBJ whole genome shotgun (WGS) entry which is preliminary data.</text>
</comment>
<dbReference type="EMBL" id="JBBPHU010000001">
    <property type="protein sequence ID" value="KAK7523497.1"/>
    <property type="molecule type" value="Genomic_DNA"/>
</dbReference>
<dbReference type="InterPro" id="IPR020422">
    <property type="entry name" value="TYR_PHOSPHATASE_DUAL_dom"/>
</dbReference>
<dbReference type="InterPro" id="IPR000340">
    <property type="entry name" value="Dual-sp_phosphatase_cat-dom"/>
</dbReference>
<evidence type="ECO:0000256" key="1">
    <source>
        <dbReference type="ARBA" id="ARBA00009649"/>
    </source>
</evidence>
<dbReference type="Pfam" id="PF00782">
    <property type="entry name" value="DSPc"/>
    <property type="match status" value="1"/>
</dbReference>
<evidence type="ECO:0000313" key="4">
    <source>
        <dbReference type="Proteomes" id="UP001363622"/>
    </source>
</evidence>
<keyword evidence="4" id="KW-1185">Reference proteome</keyword>
<evidence type="ECO:0000313" key="3">
    <source>
        <dbReference type="EMBL" id="KAK7523497.1"/>
    </source>
</evidence>
<protein>
    <submittedName>
        <fullName evidence="3">Protein-tyrosine phosphatase-like protein</fullName>
    </submittedName>
</protein>
<name>A0ABR1KZU4_9PEZI</name>
<gene>
    <name evidence="3" type="ORF">IWZ03DRAFT_304169</name>
</gene>
<dbReference type="PANTHER" id="PTHR46588">
    <property type="entry name" value="SERINE/THREONINE/TYROSINE-INTERACTING PROTEIN"/>
    <property type="match status" value="1"/>
</dbReference>
<dbReference type="SUPFAM" id="SSF52799">
    <property type="entry name" value="(Phosphotyrosine protein) phosphatases II"/>
    <property type="match status" value="1"/>
</dbReference>
<feature type="domain" description="Tyrosine-protein phosphatase" evidence="2">
    <location>
        <begin position="92"/>
        <end position="248"/>
    </location>
</feature>
<comment type="similarity">
    <text evidence="1">Belongs to the protein-tyrosine phosphatase family. Non-receptor class subfamily.</text>
</comment>